<evidence type="ECO:0000256" key="1">
    <source>
        <dbReference type="ARBA" id="ARBA00022723"/>
    </source>
</evidence>
<keyword evidence="5 6" id="KW-0040">ANK repeat</keyword>
<feature type="repeat" description="ANK" evidence="6">
    <location>
        <begin position="68"/>
        <end position="92"/>
    </location>
</feature>
<dbReference type="InterPro" id="IPR043145">
    <property type="entry name" value="Znf_ZZ_sf"/>
</dbReference>
<feature type="repeat" description="ANK" evidence="6">
    <location>
        <begin position="243"/>
        <end position="276"/>
    </location>
</feature>
<evidence type="ECO:0000256" key="5">
    <source>
        <dbReference type="ARBA" id="ARBA00023043"/>
    </source>
</evidence>
<dbReference type="PROSITE" id="PS50088">
    <property type="entry name" value="ANK_REPEAT"/>
    <property type="match status" value="7"/>
</dbReference>
<keyword evidence="1" id="KW-0479">Metal-binding</keyword>
<evidence type="ECO:0000256" key="7">
    <source>
        <dbReference type="SAM" id="MobiDB-lite"/>
    </source>
</evidence>
<dbReference type="PANTHER" id="PTHR24198:SF165">
    <property type="entry name" value="ANKYRIN REPEAT-CONTAINING PROTEIN-RELATED"/>
    <property type="match status" value="1"/>
</dbReference>
<name>A0A0M9VXF2_ESCWE</name>
<feature type="repeat" description="ANK" evidence="6">
    <location>
        <begin position="478"/>
        <end position="510"/>
    </location>
</feature>
<evidence type="ECO:0000256" key="2">
    <source>
        <dbReference type="ARBA" id="ARBA00022737"/>
    </source>
</evidence>
<gene>
    <name evidence="8" type="ORF">ESCO_003925</name>
</gene>
<evidence type="ECO:0000256" key="3">
    <source>
        <dbReference type="ARBA" id="ARBA00022771"/>
    </source>
</evidence>
<evidence type="ECO:0000313" key="9">
    <source>
        <dbReference type="Proteomes" id="UP000053831"/>
    </source>
</evidence>
<dbReference type="InterPro" id="IPR002110">
    <property type="entry name" value="Ankyrin_rpt"/>
</dbReference>
<feature type="compositionally biased region" description="Acidic residues" evidence="7">
    <location>
        <begin position="822"/>
        <end position="847"/>
    </location>
</feature>
<feature type="repeat" description="ANK" evidence="6">
    <location>
        <begin position="277"/>
        <end position="309"/>
    </location>
</feature>
<feature type="repeat" description="ANK" evidence="6">
    <location>
        <begin position="102"/>
        <end position="134"/>
    </location>
</feature>
<dbReference type="Pfam" id="PF12796">
    <property type="entry name" value="Ank_2"/>
    <property type="match status" value="4"/>
</dbReference>
<keyword evidence="2" id="KW-0677">Repeat</keyword>
<dbReference type="PRINTS" id="PR01415">
    <property type="entry name" value="ANKYRIN"/>
</dbReference>
<dbReference type="Gene3D" id="1.25.40.20">
    <property type="entry name" value="Ankyrin repeat-containing domain"/>
    <property type="match status" value="5"/>
</dbReference>
<proteinExistence type="predicted"/>
<evidence type="ECO:0000256" key="6">
    <source>
        <dbReference type="PROSITE-ProRule" id="PRU00023"/>
    </source>
</evidence>
<dbReference type="GO" id="GO:0008270">
    <property type="term" value="F:zinc ion binding"/>
    <property type="evidence" value="ECO:0007669"/>
    <property type="project" value="UniProtKB-KW"/>
</dbReference>
<keyword evidence="4" id="KW-0862">Zinc</keyword>
<comment type="caution">
    <text evidence="8">The sequence shown here is derived from an EMBL/GenBank/DDBJ whole genome shotgun (WGS) entry which is preliminary data.</text>
</comment>
<sequence>MASAASAWLGLHRFADRILSLGYDPDAEAEWWSIVPASPLSHAARNYQVKTVQTLLKHNANANYKHKLGRTPIHQVAAQGHAEIAKILVEEGRVDVESTDDEGLTTLYFACLWGQHHVAEVLLSLGADPDMGIKADEDRRDWSPLVVAADDGYERCVQLLLEHNADPNLPGPTENGGALRYAAVNGHLGVCKLLLEQRANPNSPSINPPILTQVLQWFQGTKNQEEIFELLLSHGADPNAKDDEGEPLLLAAVNGCMGLFVQKLLDHGADVEITNPANNTALSYAASKQQEEIVDMLLAKNANPNVPDKTGYTALYYAVPSDNIVKKLLEKGADPNAFRGDFTCLMYAAWTNQRQTIQLLLEHNASLEDAGANLKHVVASTGTPLIHYAVAESSLAAILGFPSKIDLEARDNNGYTAAHMGSITLANLRLLINAGADLDVQDTVRKDTPLTLAASNGNFERVELLVRRGAKIDLGSPVDGTALTQACFMGHFDVVKYLVEKGADVNASCNGINGAPLHSVCCQTSDNVDPDTRAAMIDYLIEHGASVSGEAGLFGYAINAASIIATPRLLGQLLDKGASVDVRDDFDRSPVHFAALNGAGNFKVVLDAGGDVKARDATGRLPIHWAAQAGRIQVLQAIDSVVPIKEMVNDTDLDGWTPLCWAARGTDCWCPAEFSSEEADQIQVIRFLLENGADRAVTGTVGSKVWTPLKIARFHGQSPEVLNLLRYGLEPPPNNENGEEIPAERQEDKSRTGTHHDLLCDVCQAGVRGYQHRCTTRVGFDLCFKCVERAKDLRPLEHDSFEEKGAEFEAGDDEEEKKSESTDSDTDSDTDSGSDTDSDSDSGSDSG</sequence>
<protein>
    <submittedName>
        <fullName evidence="8">Ankyrin-3</fullName>
    </submittedName>
</protein>
<dbReference type="PANTHER" id="PTHR24198">
    <property type="entry name" value="ANKYRIN REPEAT AND PROTEIN KINASE DOMAIN-CONTAINING PROTEIN"/>
    <property type="match status" value="1"/>
</dbReference>
<feature type="region of interest" description="Disordered" evidence="7">
    <location>
        <begin position="798"/>
        <end position="847"/>
    </location>
</feature>
<dbReference type="Proteomes" id="UP000053831">
    <property type="component" value="Unassembled WGS sequence"/>
</dbReference>
<dbReference type="Pfam" id="PF00023">
    <property type="entry name" value="Ank"/>
    <property type="match status" value="2"/>
</dbReference>
<feature type="repeat" description="ANK" evidence="6">
    <location>
        <begin position="445"/>
        <end position="477"/>
    </location>
</feature>
<dbReference type="EMBL" id="LGSR01000002">
    <property type="protein sequence ID" value="KOS23162.1"/>
    <property type="molecule type" value="Genomic_DNA"/>
</dbReference>
<evidence type="ECO:0000313" key="8">
    <source>
        <dbReference type="EMBL" id="KOS23162.1"/>
    </source>
</evidence>
<dbReference type="STRING" id="150374.A0A0M9VXF2"/>
<dbReference type="SUPFAM" id="SSF57850">
    <property type="entry name" value="RING/U-box"/>
    <property type="match status" value="1"/>
</dbReference>
<keyword evidence="9" id="KW-1185">Reference proteome</keyword>
<feature type="repeat" description="ANK" evidence="6">
    <location>
        <begin position="140"/>
        <end position="172"/>
    </location>
</feature>
<feature type="region of interest" description="Disordered" evidence="7">
    <location>
        <begin position="726"/>
        <end position="750"/>
    </location>
</feature>
<dbReference type="SUPFAM" id="SSF48403">
    <property type="entry name" value="Ankyrin repeat"/>
    <property type="match status" value="3"/>
</dbReference>
<dbReference type="PROSITE" id="PS50297">
    <property type="entry name" value="ANK_REP_REGION"/>
    <property type="match status" value="5"/>
</dbReference>
<dbReference type="SMART" id="SM00248">
    <property type="entry name" value="ANK"/>
    <property type="match status" value="17"/>
</dbReference>
<dbReference type="InterPro" id="IPR036770">
    <property type="entry name" value="Ankyrin_rpt-contain_sf"/>
</dbReference>
<keyword evidence="3" id="KW-0863">Zinc-finger</keyword>
<evidence type="ECO:0000256" key="4">
    <source>
        <dbReference type="ARBA" id="ARBA00022833"/>
    </source>
</evidence>
<dbReference type="Gene3D" id="3.30.60.90">
    <property type="match status" value="1"/>
</dbReference>
<dbReference type="OrthoDB" id="341259at2759"/>
<accession>A0A0M9VXF2</accession>
<reference evidence="8 9" key="1">
    <citation type="submission" date="2015-07" db="EMBL/GenBank/DDBJ databases">
        <title>The genome of the fungus Escovopsis weberi, a specialized disease agent of ant agriculture.</title>
        <authorList>
            <person name="de Man T.J."/>
            <person name="Stajich J.E."/>
            <person name="Kubicek C.P."/>
            <person name="Chenthamara K."/>
            <person name="Atanasova L."/>
            <person name="Druzhinina I.S."/>
            <person name="Birnbaum S."/>
            <person name="Barribeau S.M."/>
            <person name="Teiling C."/>
            <person name="Suen G."/>
            <person name="Currie C."/>
            <person name="Gerardo N.M."/>
        </authorList>
    </citation>
    <scope>NUCLEOTIDE SEQUENCE [LARGE SCALE GENOMIC DNA]</scope>
</reference>
<feature type="compositionally biased region" description="Basic and acidic residues" evidence="7">
    <location>
        <begin position="798"/>
        <end position="807"/>
    </location>
</feature>
<dbReference type="AlphaFoldDB" id="A0A0M9VXF2"/>
<organism evidence="8 9">
    <name type="scientific">Escovopsis weberi</name>
    <dbReference type="NCBI Taxonomy" id="150374"/>
    <lineage>
        <taxon>Eukaryota</taxon>
        <taxon>Fungi</taxon>
        <taxon>Dikarya</taxon>
        <taxon>Ascomycota</taxon>
        <taxon>Pezizomycotina</taxon>
        <taxon>Sordariomycetes</taxon>
        <taxon>Hypocreomycetidae</taxon>
        <taxon>Hypocreales</taxon>
        <taxon>Hypocreaceae</taxon>
        <taxon>Escovopsis</taxon>
    </lineage>
</organism>